<gene>
    <name evidence="1" type="primary">orf11</name>
</gene>
<dbReference type="AlphaFoldDB" id="A0A0C5DLW2"/>
<proteinExistence type="predicted"/>
<dbReference type="EMBL" id="KU179794">
    <property type="protein sequence ID" value="AML79820.1"/>
    <property type="molecule type" value="Genomic_DNA"/>
</dbReference>
<dbReference type="EMBL" id="KP330491">
    <property type="protein sequence ID" value="AJO68547.1"/>
    <property type="molecule type" value="Genomic_DNA"/>
</dbReference>
<accession>A0A0C5DLW2</accession>
<reference evidence="1" key="1">
    <citation type="submission" date="2014-12" db="EMBL/GenBank/DDBJ databases">
        <title>The complete chloroplast genome of Gracilariopsis lemaneiformis.</title>
        <authorList>
            <person name="Bi G."/>
            <person name="Du Q."/>
            <person name="Sui Z."/>
            <person name="Mao Y."/>
        </authorList>
    </citation>
    <scope>NUCLEOTIDE SEQUENCE</scope>
</reference>
<protein>
    <submittedName>
        <fullName evidence="1">Uncharacterized protein</fullName>
    </submittedName>
</protein>
<keyword evidence="1" id="KW-0150">Chloroplast</keyword>
<organism evidence="1">
    <name type="scientific">Gracilariopsis lemaneiformis</name>
    <name type="common">Red alga</name>
    <name type="synonym">Gracilaria lemaneiformis</name>
    <dbReference type="NCBI Taxonomy" id="2782"/>
    <lineage>
        <taxon>Eukaryota</taxon>
        <taxon>Rhodophyta</taxon>
        <taxon>Florideophyceae</taxon>
        <taxon>Rhodymeniophycidae</taxon>
        <taxon>Gracilariales</taxon>
        <taxon>Gracilariaceae</taxon>
        <taxon>Gracilariopsis</taxon>
    </lineage>
</organism>
<reference evidence="2" key="2">
    <citation type="journal article" date="2016" name="Mitochondrial DNA Part B Resour">
        <title>The complete chloroplast genome of Gracilariopsis lemaneiformis, an important economic red alga of the family Gracilariaceae.</title>
        <authorList>
            <person name="Zhang Y."/>
            <person name="Guo Y.-M."/>
            <person name="Li T.-J."/>
            <person name="Chen C.-H."/>
            <person name="Shen K.-N."/>
            <person name="Hsiao C.-D."/>
        </authorList>
    </citation>
    <scope>NUCLEOTIDE SEQUENCE</scope>
</reference>
<evidence type="ECO:0000313" key="2">
    <source>
        <dbReference type="EMBL" id="AML79820.1"/>
    </source>
</evidence>
<geneLocation type="chloroplast" evidence="1"/>
<keyword evidence="1" id="KW-0934">Plastid</keyword>
<evidence type="ECO:0000313" key="1">
    <source>
        <dbReference type="EMBL" id="AJO68547.1"/>
    </source>
</evidence>
<name>A0A0C5DLW2_GRALE</name>
<sequence>MILNLNELEAGISFLKQGNIIKNFNYRIHYHSKGLVVNIRYNLNNHHLIYLYNEYNTNILQNNQSKISNLLKKIMYFLKSFSINKIVYKINQIANVTYKDYSFFKLEYAYFWNFIKNLKIQIDRSTTFNKINIELSDLKIINYISHICILYSHYNLYYPNYKSIFNYIKIINSNSFIKKISGLQIKIKYLTIKVKYNLGYNINIIQKLTIQYGKEYIKYIYRYCKLNSIIQRLDIVYTISKIIEEQKLYISLQLINQIINDKHIYNIAIYPYFNLLLLIYLNLNHIEPTIYIPDIYQHILLNYNLIINLPPILPNIQKNTCILKLKFNIYNLDKYLLLRQLNNNYTNLKNVYNYEVPYGIHYLLNAEYKIYTMKYISTYIFMNYIKNFSYRIHSLHNLNDTKLLYKNHIIIGIGIQLKQISKLGFEYYITDQNEKFFHISTYFN</sequence>
<dbReference type="GeneID" id="26995219"/>
<dbReference type="RefSeq" id="YP_009237741.1">
    <property type="nucleotide sequence ID" value="NC_029644.1"/>
</dbReference>